<name>A0A8D8TX91_9HEMI</name>
<dbReference type="EMBL" id="HBUF01329739">
    <property type="protein sequence ID" value="CAG6696756.1"/>
    <property type="molecule type" value="Transcribed_RNA"/>
</dbReference>
<protein>
    <recommendedName>
        <fullName evidence="3">Secreted protein</fullName>
    </recommendedName>
</protein>
<evidence type="ECO:0000256" key="1">
    <source>
        <dbReference type="SAM" id="SignalP"/>
    </source>
</evidence>
<dbReference type="EMBL" id="HBUF01329738">
    <property type="protein sequence ID" value="CAG6696754.1"/>
    <property type="molecule type" value="Transcribed_RNA"/>
</dbReference>
<evidence type="ECO:0000313" key="2">
    <source>
        <dbReference type="EMBL" id="CAG6696756.1"/>
    </source>
</evidence>
<proteinExistence type="predicted"/>
<organism evidence="2">
    <name type="scientific">Cacopsylla melanoneura</name>
    <dbReference type="NCBI Taxonomy" id="428564"/>
    <lineage>
        <taxon>Eukaryota</taxon>
        <taxon>Metazoa</taxon>
        <taxon>Ecdysozoa</taxon>
        <taxon>Arthropoda</taxon>
        <taxon>Hexapoda</taxon>
        <taxon>Insecta</taxon>
        <taxon>Pterygota</taxon>
        <taxon>Neoptera</taxon>
        <taxon>Paraneoptera</taxon>
        <taxon>Hemiptera</taxon>
        <taxon>Sternorrhyncha</taxon>
        <taxon>Psylloidea</taxon>
        <taxon>Psyllidae</taxon>
        <taxon>Psyllinae</taxon>
        <taxon>Cacopsylla</taxon>
    </lineage>
</organism>
<feature type="signal peptide" evidence="1">
    <location>
        <begin position="1"/>
        <end position="17"/>
    </location>
</feature>
<accession>A0A8D8TX91</accession>
<dbReference type="AlphaFoldDB" id="A0A8D8TX91"/>
<reference evidence="2" key="1">
    <citation type="submission" date="2021-05" db="EMBL/GenBank/DDBJ databases">
        <authorList>
            <person name="Alioto T."/>
            <person name="Alioto T."/>
            <person name="Gomez Garrido J."/>
        </authorList>
    </citation>
    <scope>NUCLEOTIDE SEQUENCE</scope>
</reference>
<dbReference type="EMBL" id="HBUF01329737">
    <property type="protein sequence ID" value="CAG6696752.1"/>
    <property type="molecule type" value="Transcribed_RNA"/>
</dbReference>
<feature type="chain" id="PRO_5036428735" description="Secreted protein" evidence="1">
    <location>
        <begin position="18"/>
        <end position="118"/>
    </location>
</feature>
<sequence length="118" mass="13718">MFVLFNVDLILLPGLMSVSLTPVVTDSTIPQHYNGLIHSVGIHLAGICRTYPSRLGPGEHCNRNLLTCGLRRSHGNQSYRHRYNPESTWSCIFPQLFRHTQRRLYIWSRLLLSWDRSR</sequence>
<evidence type="ECO:0008006" key="3">
    <source>
        <dbReference type="Google" id="ProtNLM"/>
    </source>
</evidence>
<keyword evidence="1" id="KW-0732">Signal</keyword>